<feature type="transmembrane region" description="Helical" evidence="1">
    <location>
        <begin position="77"/>
        <end position="99"/>
    </location>
</feature>
<keyword evidence="1" id="KW-0812">Transmembrane</keyword>
<evidence type="ECO:0000256" key="1">
    <source>
        <dbReference type="SAM" id="Phobius"/>
    </source>
</evidence>
<name>A0A2W5PZS7_RHOSU</name>
<gene>
    <name evidence="2" type="ORF">DI556_07910</name>
</gene>
<feature type="transmembrane region" description="Helical" evidence="1">
    <location>
        <begin position="105"/>
        <end position="122"/>
    </location>
</feature>
<dbReference type="Proteomes" id="UP000249185">
    <property type="component" value="Unassembled WGS sequence"/>
</dbReference>
<dbReference type="AlphaFoldDB" id="A0A2W5PZS7"/>
<dbReference type="EMBL" id="QFPW01000004">
    <property type="protein sequence ID" value="PZQ50467.1"/>
    <property type="molecule type" value="Genomic_DNA"/>
</dbReference>
<accession>A0A2W5PZS7</accession>
<dbReference type="PANTHER" id="PTHR38468:SF1">
    <property type="entry name" value="SLL0939 PROTEIN"/>
    <property type="match status" value="1"/>
</dbReference>
<evidence type="ECO:0000313" key="3">
    <source>
        <dbReference type="Proteomes" id="UP000249185"/>
    </source>
</evidence>
<comment type="caution">
    <text evidence="2">The sequence shown here is derived from an EMBL/GenBank/DDBJ whole genome shotgun (WGS) entry which is preliminary data.</text>
</comment>
<keyword evidence="1" id="KW-0472">Membrane</keyword>
<dbReference type="PANTHER" id="PTHR38468">
    <property type="entry name" value="SLL0939 PROTEIN"/>
    <property type="match status" value="1"/>
</dbReference>
<reference evidence="2 3" key="1">
    <citation type="submission" date="2017-08" db="EMBL/GenBank/DDBJ databases">
        <title>Infants hospitalized years apart are colonized by the same room-sourced microbial strains.</title>
        <authorList>
            <person name="Brooks B."/>
            <person name="Olm M.R."/>
            <person name="Firek B.A."/>
            <person name="Baker R."/>
            <person name="Thomas B.C."/>
            <person name="Morowitz M.J."/>
            <person name="Banfield J.F."/>
        </authorList>
    </citation>
    <scope>NUCLEOTIDE SEQUENCE [LARGE SCALE GENOMIC DNA]</scope>
    <source>
        <strain evidence="2">S2_005_002_R2_34</strain>
    </source>
</reference>
<dbReference type="InterPro" id="IPR012427">
    <property type="entry name" value="DUF1622"/>
</dbReference>
<evidence type="ECO:0008006" key="4">
    <source>
        <dbReference type="Google" id="ProtNLM"/>
    </source>
</evidence>
<feature type="transmembrane region" description="Helical" evidence="1">
    <location>
        <begin position="37"/>
        <end position="57"/>
    </location>
</feature>
<keyword evidence="1" id="KW-1133">Transmembrane helix</keyword>
<dbReference type="Pfam" id="PF07784">
    <property type="entry name" value="DUF1622"/>
    <property type="match status" value="1"/>
</dbReference>
<sequence>MDTSAVENLAAASPSVLHGELSGLVEALEWVTAGIDILSIVVMLIGATRFVLGFVGAETAGETALRLRGIDAQRAQLGRYILAGLELLIVSDIIHTALSLALNDLLFLGLLVLIRSAISFFLDREIGEIRREMDRPD</sequence>
<proteinExistence type="predicted"/>
<protein>
    <recommendedName>
        <fullName evidence="4">DUF1622 domain-containing protein</fullName>
    </recommendedName>
</protein>
<organism evidence="2 3">
    <name type="scientific">Rhodovulum sulfidophilum</name>
    <name type="common">Rhodobacter sulfidophilus</name>
    <dbReference type="NCBI Taxonomy" id="35806"/>
    <lineage>
        <taxon>Bacteria</taxon>
        <taxon>Pseudomonadati</taxon>
        <taxon>Pseudomonadota</taxon>
        <taxon>Alphaproteobacteria</taxon>
        <taxon>Rhodobacterales</taxon>
        <taxon>Paracoccaceae</taxon>
        <taxon>Rhodovulum</taxon>
    </lineage>
</organism>
<evidence type="ECO:0000313" key="2">
    <source>
        <dbReference type="EMBL" id="PZQ50467.1"/>
    </source>
</evidence>